<dbReference type="Pfam" id="PF00319">
    <property type="entry name" value="SRF-TF"/>
    <property type="match status" value="1"/>
</dbReference>
<feature type="region of interest" description="Disordered" evidence="7">
    <location>
        <begin position="519"/>
        <end position="571"/>
    </location>
</feature>
<dbReference type="HOGENOM" id="CLU_024080_1_0_1"/>
<dbReference type="OrthoDB" id="1898716at2759"/>
<feature type="compositionally biased region" description="Acidic residues" evidence="7">
    <location>
        <begin position="92"/>
        <end position="101"/>
    </location>
</feature>
<feature type="compositionally biased region" description="Polar residues" evidence="7">
    <location>
        <begin position="107"/>
        <end position="118"/>
    </location>
</feature>
<dbReference type="SMART" id="SM00432">
    <property type="entry name" value="MADS"/>
    <property type="match status" value="1"/>
</dbReference>
<proteinExistence type="inferred from homology"/>
<evidence type="ECO:0000256" key="5">
    <source>
        <dbReference type="ARBA" id="ARBA00023242"/>
    </source>
</evidence>
<dbReference type="InterPro" id="IPR002100">
    <property type="entry name" value="TF_MADSbox"/>
</dbReference>
<keyword evidence="2" id="KW-0805">Transcription regulation</keyword>
<feature type="region of interest" description="Disordered" evidence="7">
    <location>
        <begin position="74"/>
        <end position="118"/>
    </location>
</feature>
<comment type="similarity">
    <text evidence="6">Belongs to the MEF2 family.</text>
</comment>
<dbReference type="PANTHER" id="PTHR11945">
    <property type="entry name" value="MADS BOX PROTEIN"/>
    <property type="match status" value="1"/>
</dbReference>
<feature type="region of interest" description="Disordered" evidence="7">
    <location>
        <begin position="410"/>
        <end position="489"/>
    </location>
</feature>
<accession>S8AP56</accession>
<feature type="compositionally biased region" description="Polar residues" evidence="7">
    <location>
        <begin position="415"/>
        <end position="429"/>
    </location>
</feature>
<evidence type="ECO:0000313" key="10">
    <source>
        <dbReference type="Proteomes" id="UP000015100"/>
    </source>
</evidence>
<feature type="region of interest" description="Disordered" evidence="7">
    <location>
        <begin position="376"/>
        <end position="398"/>
    </location>
</feature>
<dbReference type="eggNOG" id="KOG0014">
    <property type="taxonomic scope" value="Eukaryota"/>
</dbReference>
<feature type="domain" description="MADS-box" evidence="8">
    <location>
        <begin position="1"/>
        <end position="61"/>
    </location>
</feature>
<dbReference type="InterPro" id="IPR036879">
    <property type="entry name" value="TF_MADSbox_sf"/>
</dbReference>
<comment type="caution">
    <text evidence="9">The sequence shown here is derived from an EMBL/GenBank/DDBJ whole genome shotgun (WGS) entry which is preliminary data.</text>
</comment>
<feature type="compositionally biased region" description="Polar residues" evidence="7">
    <location>
        <begin position="561"/>
        <end position="571"/>
    </location>
</feature>
<feature type="compositionally biased region" description="Low complexity" evidence="7">
    <location>
        <begin position="256"/>
        <end position="271"/>
    </location>
</feature>
<dbReference type="GO" id="GO:0005634">
    <property type="term" value="C:nucleus"/>
    <property type="evidence" value="ECO:0007669"/>
    <property type="project" value="UniProtKB-SubCell"/>
</dbReference>
<reference evidence="9 10" key="1">
    <citation type="journal article" date="2013" name="PLoS Genet.">
        <title>Genomic mechanisms accounting for the adaptation to parasitism in nematode-trapping fungi.</title>
        <authorList>
            <person name="Meerupati T."/>
            <person name="Andersson K.M."/>
            <person name="Friman E."/>
            <person name="Kumar D."/>
            <person name="Tunlid A."/>
            <person name="Ahren D."/>
        </authorList>
    </citation>
    <scope>NUCLEOTIDE SEQUENCE [LARGE SCALE GENOMIC DNA]</scope>
    <source>
        <strain evidence="9 10">CBS 200.50</strain>
    </source>
</reference>
<dbReference type="Proteomes" id="UP000015100">
    <property type="component" value="Unassembled WGS sequence"/>
</dbReference>
<dbReference type="STRING" id="1284197.S8AP56"/>
<feature type="compositionally biased region" description="Pro residues" evidence="7">
    <location>
        <begin position="469"/>
        <end position="479"/>
    </location>
</feature>
<feature type="compositionally biased region" description="Polar residues" evidence="7">
    <location>
        <begin position="233"/>
        <end position="244"/>
    </location>
</feature>
<keyword evidence="4" id="KW-0804">Transcription</keyword>
<gene>
    <name evidence="9" type="ORF">H072_1342</name>
</gene>
<organism evidence="9 10">
    <name type="scientific">Dactylellina haptotyla (strain CBS 200.50)</name>
    <name type="common">Nematode-trapping fungus</name>
    <name type="synonym">Monacrosporium haptotylum</name>
    <dbReference type="NCBI Taxonomy" id="1284197"/>
    <lineage>
        <taxon>Eukaryota</taxon>
        <taxon>Fungi</taxon>
        <taxon>Dikarya</taxon>
        <taxon>Ascomycota</taxon>
        <taxon>Pezizomycotina</taxon>
        <taxon>Orbiliomycetes</taxon>
        <taxon>Orbiliales</taxon>
        <taxon>Orbiliaceae</taxon>
        <taxon>Dactylellina</taxon>
    </lineage>
</organism>
<evidence type="ECO:0000256" key="4">
    <source>
        <dbReference type="ARBA" id="ARBA00023163"/>
    </source>
</evidence>
<comment type="subcellular location">
    <subcellularLocation>
        <location evidence="1">Nucleus</location>
    </subcellularLocation>
</comment>
<name>S8AP56_DACHA</name>
<dbReference type="GO" id="GO:0045944">
    <property type="term" value="P:positive regulation of transcription by RNA polymerase II"/>
    <property type="evidence" value="ECO:0007669"/>
    <property type="project" value="InterPro"/>
</dbReference>
<feature type="region of interest" description="Disordered" evidence="7">
    <location>
        <begin position="133"/>
        <end position="164"/>
    </location>
</feature>
<keyword evidence="10" id="KW-1185">Reference proteome</keyword>
<feature type="compositionally biased region" description="Polar residues" evidence="7">
    <location>
        <begin position="480"/>
        <end position="489"/>
    </location>
</feature>
<evidence type="ECO:0000256" key="7">
    <source>
        <dbReference type="SAM" id="MobiDB-lite"/>
    </source>
</evidence>
<evidence type="ECO:0000256" key="2">
    <source>
        <dbReference type="ARBA" id="ARBA00023015"/>
    </source>
</evidence>
<keyword evidence="5" id="KW-0539">Nucleus</keyword>
<evidence type="ECO:0000256" key="1">
    <source>
        <dbReference type="ARBA" id="ARBA00004123"/>
    </source>
</evidence>
<dbReference type="GO" id="GO:0000981">
    <property type="term" value="F:DNA-binding transcription factor activity, RNA polymerase II-specific"/>
    <property type="evidence" value="ECO:0007669"/>
    <property type="project" value="TreeGrafter"/>
</dbReference>
<reference evidence="10" key="2">
    <citation type="submission" date="2013-04" db="EMBL/GenBank/DDBJ databases">
        <title>Genomic mechanisms accounting for the adaptation to parasitism in nematode-trapping fungi.</title>
        <authorList>
            <person name="Ahren D.G."/>
        </authorList>
    </citation>
    <scope>NUCLEOTIDE SEQUENCE [LARGE SCALE GENOMIC DNA]</scope>
    <source>
        <strain evidence="10">CBS 200.50</strain>
    </source>
</reference>
<dbReference type="PROSITE" id="PS00350">
    <property type="entry name" value="MADS_BOX_1"/>
    <property type="match status" value="1"/>
</dbReference>
<dbReference type="OMA" id="LGRYQYF"/>
<sequence length="571" mass="62045">MGRRKIEIKAIKDDRNRSVTFLKRKGGLFKKAYELSVLCSADVAIIIFGNNKKLYEFSSANIDEIIERRTYFGLPHERKGPEDYQGKGGGSDGEEDDDDNMDMTNGMRQSNSPPMHQRTNSIPYNVNMPHRHLTPQPALSRPLSRNAPHPHQRHLSGGPIMGPNGQPIPHGMGQPQPNGFTYVNQYNPAVTQPQVQTIPPGFSFPPNGQHPNGPAQAFLQQQQQHETLIRRQSMPSSLPQQLPQHHNEPQVPPHIIPDQQHPPAQHQPPIQVTNEPAMINGQEDQELEDQPASDGITRLRTKSRSIFTPIAGDSSLLAQHWFGPDKSPIRANSIDVGAMARKHATAEAMMMKGEPPQSHSIIEEDDPKALPLIRTGTGEIPPPTRTPSMISTPGGGLKRPVLKVQIPNDEEDDANTNTAGTSPHNSGLTTGEPVSARPHTEPLPPGAVLPPPSPSVGNGAPLSAGGSGPPNPFARPPPTSAANNLMDQTPISALPSRFVENMLPSPSAFFGADWTTTGMRGDDNLLPSPLNFKTPTISRMYPEEDTNASKRKSPDSMDVDSGSTASKRVKT</sequence>
<feature type="compositionally biased region" description="Pro residues" evidence="7">
    <location>
        <begin position="441"/>
        <end position="454"/>
    </location>
</feature>
<dbReference type="CDD" id="cd00265">
    <property type="entry name" value="MADS_MEF2_like"/>
    <property type="match status" value="1"/>
</dbReference>
<dbReference type="PANTHER" id="PTHR11945:SF534">
    <property type="entry name" value="MYOCYTE-SPECIFIC ENHANCER FACTOR 2"/>
    <property type="match status" value="1"/>
</dbReference>
<evidence type="ECO:0000313" key="9">
    <source>
        <dbReference type="EMBL" id="EPS44649.1"/>
    </source>
</evidence>
<dbReference type="AlphaFoldDB" id="S8AP56"/>
<feature type="compositionally biased region" description="Basic and acidic residues" evidence="7">
    <location>
        <begin position="74"/>
        <end position="85"/>
    </location>
</feature>
<feature type="compositionally biased region" description="Low complexity" evidence="7">
    <location>
        <begin position="455"/>
        <end position="464"/>
    </location>
</feature>
<evidence type="ECO:0000256" key="3">
    <source>
        <dbReference type="ARBA" id="ARBA00023125"/>
    </source>
</evidence>
<dbReference type="SUPFAM" id="SSF55455">
    <property type="entry name" value="SRF-like"/>
    <property type="match status" value="1"/>
</dbReference>
<dbReference type="PRINTS" id="PR00404">
    <property type="entry name" value="MADSDOMAIN"/>
</dbReference>
<dbReference type="PROSITE" id="PS50066">
    <property type="entry name" value="MADS_BOX_2"/>
    <property type="match status" value="1"/>
</dbReference>
<evidence type="ECO:0000259" key="8">
    <source>
        <dbReference type="PROSITE" id="PS50066"/>
    </source>
</evidence>
<keyword evidence="3" id="KW-0238">DNA-binding</keyword>
<protein>
    <recommendedName>
        <fullName evidence="8">MADS-box domain-containing protein</fullName>
    </recommendedName>
</protein>
<feature type="region of interest" description="Disordered" evidence="7">
    <location>
        <begin position="221"/>
        <end position="271"/>
    </location>
</feature>
<evidence type="ECO:0000256" key="6">
    <source>
        <dbReference type="ARBA" id="ARBA00025805"/>
    </source>
</evidence>
<dbReference type="GO" id="GO:0000978">
    <property type="term" value="F:RNA polymerase II cis-regulatory region sequence-specific DNA binding"/>
    <property type="evidence" value="ECO:0007669"/>
    <property type="project" value="TreeGrafter"/>
</dbReference>
<dbReference type="GO" id="GO:0046983">
    <property type="term" value="F:protein dimerization activity"/>
    <property type="evidence" value="ECO:0007669"/>
    <property type="project" value="InterPro"/>
</dbReference>
<dbReference type="Gene3D" id="3.40.1810.10">
    <property type="entry name" value="Transcription factor, MADS-box"/>
    <property type="match status" value="1"/>
</dbReference>
<dbReference type="InterPro" id="IPR033896">
    <property type="entry name" value="MEF2-like_N"/>
</dbReference>
<dbReference type="EMBL" id="AQGS01000040">
    <property type="protein sequence ID" value="EPS44649.1"/>
    <property type="molecule type" value="Genomic_DNA"/>
</dbReference>